<protein>
    <submittedName>
        <fullName evidence="1">Uncharacterized protein</fullName>
    </submittedName>
</protein>
<dbReference type="Proteomes" id="UP001249851">
    <property type="component" value="Unassembled WGS sequence"/>
</dbReference>
<gene>
    <name evidence="1" type="ORF">P5673_029900</name>
</gene>
<dbReference type="PANTHER" id="PTHR11505">
    <property type="entry name" value="L1 TRANSPOSABLE ELEMENT-RELATED"/>
    <property type="match status" value="1"/>
</dbReference>
<organism evidence="1 2">
    <name type="scientific">Acropora cervicornis</name>
    <name type="common">Staghorn coral</name>
    <dbReference type="NCBI Taxonomy" id="6130"/>
    <lineage>
        <taxon>Eukaryota</taxon>
        <taxon>Metazoa</taxon>
        <taxon>Cnidaria</taxon>
        <taxon>Anthozoa</taxon>
        <taxon>Hexacorallia</taxon>
        <taxon>Scleractinia</taxon>
        <taxon>Astrocoeniina</taxon>
        <taxon>Acroporidae</taxon>
        <taxon>Acropora</taxon>
    </lineage>
</organism>
<reference evidence="1" key="1">
    <citation type="journal article" date="2023" name="G3 (Bethesda)">
        <title>Whole genome assembly and annotation of the endangered Caribbean coral Acropora cervicornis.</title>
        <authorList>
            <person name="Selwyn J.D."/>
            <person name="Vollmer S.V."/>
        </authorList>
    </citation>
    <scope>NUCLEOTIDE SEQUENCE</scope>
    <source>
        <strain evidence="1">K2</strain>
    </source>
</reference>
<accession>A0AAD9PV45</accession>
<dbReference type="AlphaFoldDB" id="A0AAD9PV45"/>
<reference evidence="1" key="2">
    <citation type="journal article" date="2023" name="Science">
        <title>Genomic signatures of disease resistance in endangered staghorn corals.</title>
        <authorList>
            <person name="Vollmer S.V."/>
            <person name="Selwyn J.D."/>
            <person name="Despard B.A."/>
            <person name="Roesel C.L."/>
        </authorList>
    </citation>
    <scope>NUCLEOTIDE SEQUENCE</scope>
    <source>
        <strain evidence="1">K2</strain>
    </source>
</reference>
<evidence type="ECO:0000313" key="1">
    <source>
        <dbReference type="EMBL" id="KAK2549644.1"/>
    </source>
</evidence>
<proteinExistence type="predicted"/>
<comment type="caution">
    <text evidence="1">The sequence shown here is derived from an EMBL/GenBank/DDBJ whole genome shotgun (WGS) entry which is preliminary data.</text>
</comment>
<sequence>MPLKLVKELLKQQELTLKVFLSAYMDSVNTRIDILMKDVQSAKSSLEFTQAQVEELITSDLRVKELKVQIEDLGNKLDDLENRSRRNNLCFEGIPESPNETWQESESKIKHLISSHMPEVSADFVVERAHENLVTPINMTCYRCNESPGSSRCNYHKFQFPFHDLYDNAFKIVLYEFQHGRISYDADHLETLFVNPILDQHSTLSDPNSDLDPDLNNQIYASLAIVIAITRPQKI</sequence>
<evidence type="ECO:0000313" key="2">
    <source>
        <dbReference type="Proteomes" id="UP001249851"/>
    </source>
</evidence>
<dbReference type="EMBL" id="JARQWQ010000123">
    <property type="protein sequence ID" value="KAK2549644.1"/>
    <property type="molecule type" value="Genomic_DNA"/>
</dbReference>
<dbReference type="Gene3D" id="3.30.70.1820">
    <property type="entry name" value="L1 transposable element, RRM domain"/>
    <property type="match status" value="1"/>
</dbReference>
<name>A0AAD9PV45_ACRCE</name>
<keyword evidence="2" id="KW-1185">Reference proteome</keyword>
<dbReference type="InterPro" id="IPR004244">
    <property type="entry name" value="Transposase_22"/>
</dbReference>